<organism evidence="1 2">
    <name type="scientific">Clostridium neonatale</name>
    <dbReference type="NCBI Taxonomy" id="137838"/>
    <lineage>
        <taxon>Bacteria</taxon>
        <taxon>Bacillati</taxon>
        <taxon>Bacillota</taxon>
        <taxon>Clostridia</taxon>
        <taxon>Eubacteriales</taxon>
        <taxon>Clostridiaceae</taxon>
        <taxon>Clostridium</taxon>
    </lineage>
</organism>
<gene>
    <name evidence="1" type="ORF">CNEO_10337</name>
</gene>
<accession>A0AA86JCV9</accession>
<dbReference type="AlphaFoldDB" id="A0AA86JCV9"/>
<dbReference type="EMBL" id="CAKJVE010000001">
    <property type="protein sequence ID" value="CAG9701866.1"/>
    <property type="molecule type" value="Genomic_DNA"/>
</dbReference>
<protein>
    <submittedName>
        <fullName evidence="1">Uncharacterized protein</fullName>
    </submittedName>
</protein>
<name>A0AA86JCV9_9CLOT</name>
<dbReference type="Proteomes" id="UP000789738">
    <property type="component" value="Unassembled WGS sequence"/>
</dbReference>
<comment type="caution">
    <text evidence="1">The sequence shown here is derived from an EMBL/GenBank/DDBJ whole genome shotgun (WGS) entry which is preliminary data.</text>
</comment>
<reference evidence="1" key="1">
    <citation type="submission" date="2021-10" db="EMBL/GenBank/DDBJ databases">
        <authorList>
            <person name="Mesa V."/>
        </authorList>
    </citation>
    <scope>NUCLEOTIDE SEQUENCE</scope>
    <source>
        <strain evidence="1">CC3_PB</strain>
    </source>
</reference>
<evidence type="ECO:0000313" key="2">
    <source>
        <dbReference type="Proteomes" id="UP000789738"/>
    </source>
</evidence>
<proteinExistence type="predicted"/>
<sequence length="41" mass="4858">MNYLRVLDAKSFWNIANKMCSRDLSSDIFDKLDTVFKNIED</sequence>
<evidence type="ECO:0000313" key="1">
    <source>
        <dbReference type="EMBL" id="CAG9701866.1"/>
    </source>
</evidence>
<dbReference type="RefSeq" id="WP_281729089.1">
    <property type="nucleotide sequence ID" value="NZ_CAKJVE010000001.1"/>
</dbReference>